<dbReference type="EMBL" id="JABSTQ010010780">
    <property type="protein sequence ID" value="KAG0417973.1"/>
    <property type="molecule type" value="Genomic_DNA"/>
</dbReference>
<name>A0AC60PDS4_IXOPE</name>
<organism evidence="1 2">
    <name type="scientific">Ixodes persulcatus</name>
    <name type="common">Taiga tick</name>
    <dbReference type="NCBI Taxonomy" id="34615"/>
    <lineage>
        <taxon>Eukaryota</taxon>
        <taxon>Metazoa</taxon>
        <taxon>Ecdysozoa</taxon>
        <taxon>Arthropoda</taxon>
        <taxon>Chelicerata</taxon>
        <taxon>Arachnida</taxon>
        <taxon>Acari</taxon>
        <taxon>Parasitiformes</taxon>
        <taxon>Ixodida</taxon>
        <taxon>Ixodoidea</taxon>
        <taxon>Ixodidae</taxon>
        <taxon>Ixodinae</taxon>
        <taxon>Ixodes</taxon>
    </lineage>
</organism>
<protein>
    <submittedName>
        <fullName evidence="1">Uncharacterized protein</fullName>
    </submittedName>
</protein>
<reference evidence="1 2" key="1">
    <citation type="journal article" date="2020" name="Cell">
        <title>Large-Scale Comparative Analyses of Tick Genomes Elucidate Their Genetic Diversity and Vector Capacities.</title>
        <authorList>
            <consortium name="Tick Genome and Microbiome Consortium (TIGMIC)"/>
            <person name="Jia N."/>
            <person name="Wang J."/>
            <person name="Shi W."/>
            <person name="Du L."/>
            <person name="Sun Y."/>
            <person name="Zhan W."/>
            <person name="Jiang J.F."/>
            <person name="Wang Q."/>
            <person name="Zhang B."/>
            <person name="Ji P."/>
            <person name="Bell-Sakyi L."/>
            <person name="Cui X.M."/>
            <person name="Yuan T.T."/>
            <person name="Jiang B.G."/>
            <person name="Yang W.F."/>
            <person name="Lam T.T."/>
            <person name="Chang Q.C."/>
            <person name="Ding S.J."/>
            <person name="Wang X.J."/>
            <person name="Zhu J.G."/>
            <person name="Ruan X.D."/>
            <person name="Zhao L."/>
            <person name="Wei J.T."/>
            <person name="Ye R.Z."/>
            <person name="Que T.C."/>
            <person name="Du C.H."/>
            <person name="Zhou Y.H."/>
            <person name="Cheng J.X."/>
            <person name="Dai P.F."/>
            <person name="Guo W.B."/>
            <person name="Han X.H."/>
            <person name="Huang E.J."/>
            <person name="Li L.F."/>
            <person name="Wei W."/>
            <person name="Gao Y.C."/>
            <person name="Liu J.Z."/>
            <person name="Shao H.Z."/>
            <person name="Wang X."/>
            <person name="Wang C.C."/>
            <person name="Yang T.C."/>
            <person name="Huo Q.B."/>
            <person name="Li W."/>
            <person name="Chen H.Y."/>
            <person name="Chen S.E."/>
            <person name="Zhou L.G."/>
            <person name="Ni X.B."/>
            <person name="Tian J.H."/>
            <person name="Sheng Y."/>
            <person name="Liu T."/>
            <person name="Pan Y.S."/>
            <person name="Xia L.Y."/>
            <person name="Li J."/>
            <person name="Zhao F."/>
            <person name="Cao W.C."/>
        </authorList>
    </citation>
    <scope>NUCLEOTIDE SEQUENCE [LARGE SCALE GENOMIC DNA]</scope>
    <source>
        <strain evidence="1">Iper-2018</strain>
    </source>
</reference>
<evidence type="ECO:0000313" key="1">
    <source>
        <dbReference type="EMBL" id="KAG0417973.1"/>
    </source>
</evidence>
<feature type="non-terminal residue" evidence="1">
    <location>
        <position position="112"/>
    </location>
</feature>
<dbReference type="Proteomes" id="UP000805193">
    <property type="component" value="Unassembled WGS sequence"/>
</dbReference>
<sequence length="112" mass="12564">METEGLKGSMDFLLGRGLCLDVLVTDRHVGASIGSKKAIAGKTKRNNILNAWVKTVRTHVYWCAQTSDDCGALVLAKWMSVMKHVINVHEHPNSLYPACTHAPIEHRRWLQE</sequence>
<evidence type="ECO:0000313" key="2">
    <source>
        <dbReference type="Proteomes" id="UP000805193"/>
    </source>
</evidence>
<keyword evidence="2" id="KW-1185">Reference proteome</keyword>
<gene>
    <name evidence="1" type="ORF">HPB47_005218</name>
</gene>
<accession>A0AC60PDS4</accession>
<proteinExistence type="predicted"/>
<comment type="caution">
    <text evidence="1">The sequence shown here is derived from an EMBL/GenBank/DDBJ whole genome shotgun (WGS) entry which is preliminary data.</text>
</comment>